<feature type="region of interest" description="Disordered" evidence="1">
    <location>
        <begin position="676"/>
        <end position="721"/>
    </location>
</feature>
<feature type="compositionally biased region" description="Basic residues" evidence="1">
    <location>
        <begin position="196"/>
        <end position="218"/>
    </location>
</feature>
<organism evidence="2 3">
    <name type="scientific">Nocardia aurantia</name>
    <dbReference type="NCBI Taxonomy" id="2585199"/>
    <lineage>
        <taxon>Bacteria</taxon>
        <taxon>Bacillati</taxon>
        <taxon>Actinomycetota</taxon>
        <taxon>Actinomycetes</taxon>
        <taxon>Mycobacteriales</taxon>
        <taxon>Nocardiaceae</taxon>
        <taxon>Nocardia</taxon>
    </lineage>
</organism>
<accession>A0A7K0E1S2</accession>
<dbReference type="Proteomes" id="UP000431401">
    <property type="component" value="Unassembled WGS sequence"/>
</dbReference>
<feature type="compositionally biased region" description="Basic and acidic residues" evidence="1">
    <location>
        <begin position="982"/>
        <end position="1012"/>
    </location>
</feature>
<protein>
    <submittedName>
        <fullName evidence="2">Uncharacterized protein</fullName>
    </submittedName>
</protein>
<name>A0A7K0E1S2_9NOCA</name>
<feature type="region of interest" description="Disordered" evidence="1">
    <location>
        <begin position="946"/>
        <end position="1012"/>
    </location>
</feature>
<sequence length="1093" mass="118915">MQRVLDVVQIHRARRGDHIGDQLIAGHGVDHQHDGLIHRLVAQQCRLDLAEFDALAAELHLEVGAADVLEDALSAGGVGGEPVSGPAHQVAGAIEAAAGRAERVGHEPFRGQVGPAVIAARHLCATEIELTRYPGGHRPQSLVQDVRLRVPDRTADRHRGGYRIGDRRRGGVDGEFGGAVQVVHGRGGELAERRDHRGRQRLAGHQNRTQRRTFGRRGARGEHRQHRRDERGEGDPMPPDDLRQVHRIAVPVRRGDHLTGADGEAAEQLPHRDVEGHRGLLQDHIGVVDAVFGGDPGDLVEHGGMPDRDALGAAGRPGGVQHVGGVVAAQLPAALAGRDRRVRIRAVRTEFQLVEVHDGAVVELHVDLVGASGQQAHRIRAAQHVVGALGGMIRIDRHVTAARGQGRVDRHQHVDRAADTHRHERFRADAVIDQLARQAIHPRGELRVGQLGGRAVFATGPLARIEDQRGRLRPQPHLPLEQIENSGGRGQFVRGAIPLLEDGGALGGVHDLDVAHPGVGVGQHIGEHPQIAAAEFGDGGGVEQIGGVRDHDGHTRRFALGAVLFGQRPLQIELRDVDLELVGGDLEVTHPQRRVRELLERQHHLEQRMPRLRPGRVQHLDQALERHVGMRERGQIGIPCAREEFTEGSDGVDFGPQHERVDEHADQVVESLFAATGDRGADRDVGGARQPRQQNRQRRVQHHEQRDAPAAGQGGQPGVRLGIDLEGDPGAVEALHRRPRPIRGQVDLVRQTGESATPVIDFARGDGRSVVLGSEHAPLPEAEVGVLHRQRLPGRRLTGRAGQIGGGHVAGQRPEGETVGGDVVHDERDGVFRALTAGDLVDPHPDRQLAGDIESGGREFGQDVAQFGLGDRQHLDAEVDLVHRHDLLEAAVPGFGEHGAQRLLALDDVVERFGQRVDVDAAAQPHHERQVVGRDGRIELVQEPHSLLRQRQRHPRRSLQPGQPLRDQRRTALRRRGGRFRTGRDTGHGRGLEQRAHAEPDAERGGDARHDLGGDQRVAAEFEEVVVHADPGPAEHIGEHPGDDLLRLGARGAVTGRIGAEHRFRQRFPVEFAGGVQGERVEQYDRGGHHVGG</sequence>
<keyword evidence="3" id="KW-1185">Reference proteome</keyword>
<dbReference type="AntiFam" id="ANF00178">
    <property type="entry name" value="Shadow ORF (opposite dhbF)"/>
</dbReference>
<reference evidence="2 3" key="1">
    <citation type="submission" date="2019-10" db="EMBL/GenBank/DDBJ databases">
        <title>Nocardia macrotermitis sp. nov. and Nocardia aurantia sp. nov., isolated from the gut of fungus growing-termite Macrotermes natalensis.</title>
        <authorList>
            <person name="Benndorf R."/>
            <person name="Schwitalla J."/>
            <person name="Martin K."/>
            <person name="De Beer W."/>
            <person name="Kaster A.-K."/>
            <person name="Vollmers J."/>
            <person name="Poulsen M."/>
            <person name="Beemelmanns C."/>
        </authorList>
    </citation>
    <scope>NUCLEOTIDE SEQUENCE [LARGE SCALE GENOMIC DNA]</scope>
    <source>
        <strain evidence="2 3">RB56</strain>
    </source>
</reference>
<dbReference type="AlphaFoldDB" id="A0A7K0E1S2"/>
<feature type="compositionally biased region" description="Basic and acidic residues" evidence="1">
    <location>
        <begin position="219"/>
        <end position="243"/>
    </location>
</feature>
<feature type="compositionally biased region" description="Basic residues" evidence="1">
    <location>
        <begin position="971"/>
        <end position="981"/>
    </location>
</feature>
<feature type="compositionally biased region" description="Basic and acidic residues" evidence="1">
    <location>
        <begin position="186"/>
        <end position="195"/>
    </location>
</feature>
<feature type="region of interest" description="Disordered" evidence="1">
    <location>
        <begin position="184"/>
        <end position="243"/>
    </location>
</feature>
<evidence type="ECO:0000313" key="2">
    <source>
        <dbReference type="EMBL" id="MQY32036.1"/>
    </source>
</evidence>
<evidence type="ECO:0000256" key="1">
    <source>
        <dbReference type="SAM" id="MobiDB-lite"/>
    </source>
</evidence>
<dbReference type="EMBL" id="WEGI01000038">
    <property type="protein sequence ID" value="MQY32036.1"/>
    <property type="molecule type" value="Genomic_DNA"/>
</dbReference>
<proteinExistence type="predicted"/>
<feature type="region of interest" description="Disordered" evidence="1">
    <location>
        <begin position="797"/>
        <end position="823"/>
    </location>
</feature>
<evidence type="ECO:0000313" key="3">
    <source>
        <dbReference type="Proteomes" id="UP000431401"/>
    </source>
</evidence>
<feature type="compositionally biased region" description="Basic residues" evidence="1">
    <location>
        <begin position="948"/>
        <end position="957"/>
    </location>
</feature>
<comment type="caution">
    <text evidence="2">The sequence shown here is derived from an EMBL/GenBank/DDBJ whole genome shotgun (WGS) entry which is preliminary data.</text>
</comment>
<gene>
    <name evidence="2" type="ORF">NRB56_76530</name>
</gene>